<evidence type="ECO:0000256" key="2">
    <source>
        <dbReference type="ARBA" id="ARBA00023002"/>
    </source>
</evidence>
<comment type="similarity">
    <text evidence="1">Belongs to the short-chain dehydrogenases/reductases (SDR) family.</text>
</comment>
<accession>A0A1X6MJZ6</accession>
<dbReference type="Pfam" id="PF13561">
    <property type="entry name" value="adh_short_C2"/>
    <property type="match status" value="1"/>
</dbReference>
<reference evidence="3 4" key="1">
    <citation type="submission" date="2017-04" db="EMBL/GenBank/DDBJ databases">
        <title>Genome Sequence of the Model Brown-Rot Fungus Postia placenta SB12.</title>
        <authorList>
            <consortium name="DOE Joint Genome Institute"/>
            <person name="Gaskell J."/>
            <person name="Kersten P."/>
            <person name="Larrondo L.F."/>
            <person name="Canessa P."/>
            <person name="Martinez D."/>
            <person name="Hibbett D."/>
            <person name="Schmoll M."/>
            <person name="Kubicek C.P."/>
            <person name="Martinez A.T."/>
            <person name="Yadav J."/>
            <person name="Master E."/>
            <person name="Magnuson J.K."/>
            <person name="James T."/>
            <person name="Yaver D."/>
            <person name="Berka R."/>
            <person name="Labutti K."/>
            <person name="Lipzen A."/>
            <person name="Aerts A."/>
            <person name="Barry K."/>
            <person name="Henrissat B."/>
            <person name="Blanchette R."/>
            <person name="Grigoriev I."/>
            <person name="Cullen D."/>
        </authorList>
    </citation>
    <scope>NUCLEOTIDE SEQUENCE [LARGE SCALE GENOMIC DNA]</scope>
    <source>
        <strain evidence="3 4">MAD-698-R-SB12</strain>
    </source>
</reference>
<dbReference type="PRINTS" id="PR00081">
    <property type="entry name" value="GDHRDH"/>
</dbReference>
<keyword evidence="4" id="KW-1185">Reference proteome</keyword>
<dbReference type="AlphaFoldDB" id="A0A1X6MJZ6"/>
<name>A0A1X6MJZ6_9APHY</name>
<proteinExistence type="inferred from homology"/>
<dbReference type="STRING" id="670580.A0A1X6MJZ6"/>
<dbReference type="RefSeq" id="XP_024333403.1">
    <property type="nucleotide sequence ID" value="XM_024487440.1"/>
</dbReference>
<evidence type="ECO:0000313" key="4">
    <source>
        <dbReference type="Proteomes" id="UP000194127"/>
    </source>
</evidence>
<dbReference type="Proteomes" id="UP000194127">
    <property type="component" value="Unassembled WGS sequence"/>
</dbReference>
<dbReference type="PANTHER" id="PTHR24321:SF8">
    <property type="entry name" value="ESTRADIOL 17-BETA-DEHYDROGENASE 8-RELATED"/>
    <property type="match status" value="1"/>
</dbReference>
<dbReference type="OrthoDB" id="10253736at2759"/>
<sequence>MDLALNDVHVLVTGASGGIGLATCRLYLTYSKVGLEEQGAKITAHYNTTSSTLDPLLDEYGPARVHTIQANLAQEEDVIRMMNVKTEGFGAVQVLVVNHGYFPPNDVPVSRMTLAQWNSTLNSNLTSSFLVVREYLRHLEDATAAEKDKAAIVMIGSAAGKYGPFGHADYSATKSGMMYGLVMTLKKEIVKIAPKGRVNCIAPGWVKTPMAAHALKNPEILYPSLATTPLKKVATPEDVATQIVFVSSTVVSGHVTGEVIMVDGGMEGFLVNRPEDIVSTQAKAKL</sequence>
<evidence type="ECO:0000313" key="3">
    <source>
        <dbReference type="EMBL" id="OSX56609.1"/>
    </source>
</evidence>
<dbReference type="Gene3D" id="3.40.50.720">
    <property type="entry name" value="NAD(P)-binding Rossmann-like Domain"/>
    <property type="match status" value="1"/>
</dbReference>
<gene>
    <name evidence="3" type="ORF">POSPLADRAFT_1159673</name>
</gene>
<dbReference type="InterPro" id="IPR036291">
    <property type="entry name" value="NAD(P)-bd_dom_sf"/>
</dbReference>
<dbReference type="InterPro" id="IPR002347">
    <property type="entry name" value="SDR_fam"/>
</dbReference>
<keyword evidence="2" id="KW-0560">Oxidoreductase</keyword>
<dbReference type="PANTHER" id="PTHR24321">
    <property type="entry name" value="DEHYDROGENASES, SHORT CHAIN"/>
    <property type="match status" value="1"/>
</dbReference>
<organism evidence="3 4">
    <name type="scientific">Postia placenta MAD-698-R-SB12</name>
    <dbReference type="NCBI Taxonomy" id="670580"/>
    <lineage>
        <taxon>Eukaryota</taxon>
        <taxon>Fungi</taxon>
        <taxon>Dikarya</taxon>
        <taxon>Basidiomycota</taxon>
        <taxon>Agaricomycotina</taxon>
        <taxon>Agaricomycetes</taxon>
        <taxon>Polyporales</taxon>
        <taxon>Adustoporiaceae</taxon>
        <taxon>Rhodonia</taxon>
    </lineage>
</organism>
<dbReference type="EMBL" id="KZ110612">
    <property type="protein sequence ID" value="OSX56609.1"/>
    <property type="molecule type" value="Genomic_DNA"/>
</dbReference>
<evidence type="ECO:0008006" key="5">
    <source>
        <dbReference type="Google" id="ProtNLM"/>
    </source>
</evidence>
<protein>
    <recommendedName>
        <fullName evidence="5">NAD(P)-binding protein</fullName>
    </recommendedName>
</protein>
<dbReference type="GeneID" id="36332389"/>
<dbReference type="GO" id="GO:0016491">
    <property type="term" value="F:oxidoreductase activity"/>
    <property type="evidence" value="ECO:0007669"/>
    <property type="project" value="UniProtKB-KW"/>
</dbReference>
<dbReference type="SUPFAM" id="SSF51735">
    <property type="entry name" value="NAD(P)-binding Rossmann-fold domains"/>
    <property type="match status" value="1"/>
</dbReference>
<evidence type="ECO:0000256" key="1">
    <source>
        <dbReference type="ARBA" id="ARBA00006484"/>
    </source>
</evidence>